<dbReference type="EMBL" id="CP036274">
    <property type="protein sequence ID" value="QDU29838.1"/>
    <property type="molecule type" value="Genomic_DNA"/>
</dbReference>
<sequence>MSGTIKAVGISAAATKVKELVTVMNEQIKNAIRTRACSARSNEEVVEAIFGTLREYRIDVKHVSLEDMKSAVVEATRASRGSDSSSLPV</sequence>
<keyword evidence="2" id="KW-1185">Reference proteome</keyword>
<reference evidence="1 2" key="1">
    <citation type="submission" date="2019-02" db="EMBL/GenBank/DDBJ databases">
        <title>Deep-cultivation of Planctomycetes and their phenomic and genomic characterization uncovers novel biology.</title>
        <authorList>
            <person name="Wiegand S."/>
            <person name="Jogler M."/>
            <person name="Boedeker C."/>
            <person name="Pinto D."/>
            <person name="Vollmers J."/>
            <person name="Rivas-Marin E."/>
            <person name="Kohn T."/>
            <person name="Peeters S.H."/>
            <person name="Heuer A."/>
            <person name="Rast P."/>
            <person name="Oberbeckmann S."/>
            <person name="Bunk B."/>
            <person name="Jeske O."/>
            <person name="Meyerdierks A."/>
            <person name="Storesund J.E."/>
            <person name="Kallscheuer N."/>
            <person name="Luecker S."/>
            <person name="Lage O.M."/>
            <person name="Pohl T."/>
            <person name="Merkel B.J."/>
            <person name="Hornburger P."/>
            <person name="Mueller R.-W."/>
            <person name="Bruemmer F."/>
            <person name="Labrenz M."/>
            <person name="Spormann A.M."/>
            <person name="Op den Camp H."/>
            <person name="Overmann J."/>
            <person name="Amann R."/>
            <person name="Jetten M.S.M."/>
            <person name="Mascher T."/>
            <person name="Medema M.H."/>
            <person name="Devos D.P."/>
            <person name="Kaster A.-K."/>
            <person name="Ovreas L."/>
            <person name="Rohde M."/>
            <person name="Galperin M.Y."/>
            <person name="Jogler C."/>
        </authorList>
    </citation>
    <scope>NUCLEOTIDE SEQUENCE [LARGE SCALE GENOMIC DNA]</scope>
    <source>
        <strain evidence="1 2">ETA_A8</strain>
    </source>
</reference>
<dbReference type="AlphaFoldDB" id="A0A517YHZ0"/>
<dbReference type="Proteomes" id="UP000315017">
    <property type="component" value="Chromosome"/>
</dbReference>
<proteinExistence type="predicted"/>
<evidence type="ECO:0000313" key="1">
    <source>
        <dbReference type="EMBL" id="QDU29838.1"/>
    </source>
</evidence>
<name>A0A517YHZ0_9BACT</name>
<dbReference type="RefSeq" id="WP_145094296.1">
    <property type="nucleotide sequence ID" value="NZ_CP036274.1"/>
</dbReference>
<protein>
    <submittedName>
        <fullName evidence="1">Uncharacterized protein</fullName>
    </submittedName>
</protein>
<evidence type="ECO:0000313" key="2">
    <source>
        <dbReference type="Proteomes" id="UP000315017"/>
    </source>
</evidence>
<organism evidence="1 2">
    <name type="scientific">Anatilimnocola aggregata</name>
    <dbReference type="NCBI Taxonomy" id="2528021"/>
    <lineage>
        <taxon>Bacteria</taxon>
        <taxon>Pseudomonadati</taxon>
        <taxon>Planctomycetota</taxon>
        <taxon>Planctomycetia</taxon>
        <taxon>Pirellulales</taxon>
        <taxon>Pirellulaceae</taxon>
        <taxon>Anatilimnocola</taxon>
    </lineage>
</organism>
<accession>A0A517YHZ0</accession>
<dbReference type="KEGG" id="aagg:ETAA8_49530"/>
<gene>
    <name evidence="1" type="ORF">ETAA8_49530</name>
</gene>